<gene>
    <name evidence="1" type="ORF">RRF57_006908</name>
</gene>
<name>A0AAN7Z9S5_9PEZI</name>
<evidence type="ECO:0000313" key="2">
    <source>
        <dbReference type="Proteomes" id="UP001305414"/>
    </source>
</evidence>
<protein>
    <submittedName>
        <fullName evidence="1">Uncharacterized protein</fullName>
    </submittedName>
</protein>
<proteinExistence type="predicted"/>
<organism evidence="1 2">
    <name type="scientific">Xylaria bambusicola</name>
    <dbReference type="NCBI Taxonomy" id="326684"/>
    <lineage>
        <taxon>Eukaryota</taxon>
        <taxon>Fungi</taxon>
        <taxon>Dikarya</taxon>
        <taxon>Ascomycota</taxon>
        <taxon>Pezizomycotina</taxon>
        <taxon>Sordariomycetes</taxon>
        <taxon>Xylariomycetidae</taxon>
        <taxon>Xylariales</taxon>
        <taxon>Xylariaceae</taxon>
        <taxon>Xylaria</taxon>
    </lineage>
</organism>
<dbReference type="Proteomes" id="UP001305414">
    <property type="component" value="Unassembled WGS sequence"/>
</dbReference>
<keyword evidence="2" id="KW-1185">Reference proteome</keyword>
<reference evidence="1 2" key="1">
    <citation type="submission" date="2023-10" db="EMBL/GenBank/DDBJ databases">
        <title>Draft genome sequence of Xylaria bambusicola isolate GMP-LS, the root and basal stem rot pathogen of sugarcane in Indonesia.</title>
        <authorList>
            <person name="Selvaraj P."/>
            <person name="Muralishankar V."/>
            <person name="Muruganantham S."/>
            <person name="Sp S."/>
            <person name="Haryani S."/>
            <person name="Lau K.J.X."/>
            <person name="Naqvi N.I."/>
        </authorList>
    </citation>
    <scope>NUCLEOTIDE SEQUENCE [LARGE SCALE GENOMIC DNA]</scope>
    <source>
        <strain evidence="1">GMP-LS</strain>
    </source>
</reference>
<evidence type="ECO:0000313" key="1">
    <source>
        <dbReference type="EMBL" id="KAK5631193.1"/>
    </source>
</evidence>
<dbReference type="EMBL" id="JAWHQM010000018">
    <property type="protein sequence ID" value="KAK5631193.1"/>
    <property type="molecule type" value="Genomic_DNA"/>
</dbReference>
<dbReference type="AlphaFoldDB" id="A0AAN7Z9S5"/>
<sequence>MYTLQRLRRYAAANDGPLSSQKIALRSALWPLYKVTWYQSPQIAKFGAKCNAGGGEWCTVGGLIATGAGLNHRSVAVVR</sequence>
<comment type="caution">
    <text evidence="1">The sequence shown here is derived from an EMBL/GenBank/DDBJ whole genome shotgun (WGS) entry which is preliminary data.</text>
</comment>
<accession>A0AAN7Z9S5</accession>